<protein>
    <submittedName>
        <fullName evidence="1">Uncharacterized protein</fullName>
    </submittedName>
</protein>
<proteinExistence type="predicted"/>
<reference evidence="1 2" key="1">
    <citation type="submission" date="2019-01" db="EMBL/GenBank/DDBJ databases">
        <title>High-quality-draft genome sequences of five non-tuberculosis mycobacteriaceae isolated from a nosocomial environment.</title>
        <authorList>
            <person name="Tiago I."/>
            <person name="Alarico S."/>
            <person name="Pereira S.G."/>
            <person name="Coelho C."/>
            <person name="Maranha A."/>
            <person name="Empadinhas N."/>
        </authorList>
    </citation>
    <scope>NUCLEOTIDE SEQUENCE [LARGE SCALE GENOMIC DNA]</scope>
    <source>
        <strain evidence="1 2">22DIII</strain>
    </source>
</reference>
<dbReference type="RefSeq" id="WP_133413703.1">
    <property type="nucleotide sequence ID" value="NZ_SDLP01000002.1"/>
</dbReference>
<gene>
    <name evidence="1" type="ORF">EUA04_11590</name>
</gene>
<name>A0A4R5XBQ8_9MYCO</name>
<evidence type="ECO:0000313" key="1">
    <source>
        <dbReference type="EMBL" id="TDL10521.1"/>
    </source>
</evidence>
<accession>A0A4R5XBQ8</accession>
<dbReference type="AlphaFoldDB" id="A0A4R5XBQ8"/>
<dbReference type="EMBL" id="SDLP01000002">
    <property type="protein sequence ID" value="TDL10521.1"/>
    <property type="molecule type" value="Genomic_DNA"/>
</dbReference>
<dbReference type="Proteomes" id="UP000294952">
    <property type="component" value="Unassembled WGS sequence"/>
</dbReference>
<sequence length="116" mass="12882">MTDRALTGEERALITAIISSTGHYDADALQAELAQALISHRSTWVCDLQLPDSTPVFDCPDGPFPARTFVSNGIDYQGEIIIWITRGHLSGLEYAWVTNEPPTHWPRPDELEVHPA</sequence>
<organism evidence="1 2">
    <name type="scientific">Mycolicibacterium obuense</name>
    <dbReference type="NCBI Taxonomy" id="1807"/>
    <lineage>
        <taxon>Bacteria</taxon>
        <taxon>Bacillati</taxon>
        <taxon>Actinomycetota</taxon>
        <taxon>Actinomycetes</taxon>
        <taxon>Mycobacteriales</taxon>
        <taxon>Mycobacteriaceae</taxon>
        <taxon>Mycolicibacterium</taxon>
    </lineage>
</organism>
<evidence type="ECO:0000313" key="2">
    <source>
        <dbReference type="Proteomes" id="UP000294952"/>
    </source>
</evidence>
<comment type="caution">
    <text evidence="1">The sequence shown here is derived from an EMBL/GenBank/DDBJ whole genome shotgun (WGS) entry which is preliminary data.</text>
</comment>